<dbReference type="Gene3D" id="1.10.260.40">
    <property type="entry name" value="lambda repressor-like DNA-binding domains"/>
    <property type="match status" value="1"/>
</dbReference>
<dbReference type="InterPro" id="IPR001387">
    <property type="entry name" value="Cro/C1-type_HTH"/>
</dbReference>
<dbReference type="GO" id="GO:0003677">
    <property type="term" value="F:DNA binding"/>
    <property type="evidence" value="ECO:0007669"/>
    <property type="project" value="InterPro"/>
</dbReference>
<evidence type="ECO:0000313" key="3">
    <source>
        <dbReference type="Proteomes" id="UP000275473"/>
    </source>
</evidence>
<proteinExistence type="predicted"/>
<protein>
    <submittedName>
        <fullName evidence="2">XRE family transcriptional regulator</fullName>
    </submittedName>
</protein>
<evidence type="ECO:0000259" key="1">
    <source>
        <dbReference type="PROSITE" id="PS50943"/>
    </source>
</evidence>
<gene>
    <name evidence="2" type="ORF">EEX84_13165</name>
</gene>
<comment type="caution">
    <text evidence="2">The sequence shown here is derived from an EMBL/GenBank/DDBJ whole genome shotgun (WGS) entry which is preliminary data.</text>
</comment>
<dbReference type="PROSITE" id="PS50943">
    <property type="entry name" value="HTH_CROC1"/>
    <property type="match status" value="1"/>
</dbReference>
<dbReference type="CDD" id="cd00093">
    <property type="entry name" value="HTH_XRE"/>
    <property type="match status" value="1"/>
</dbReference>
<sequence>MDFVERYAKQRAATDKNFEKVWNDPEEQMNFQLRKELITLRLQLGLTQQQFADLVGVAQPLISRLENGSQNITVEKLQRILAKTQTGARLKIEIEQDDLMANK</sequence>
<dbReference type="Pfam" id="PF01381">
    <property type="entry name" value="HTH_3"/>
    <property type="match status" value="1"/>
</dbReference>
<keyword evidence="3" id="KW-1185">Reference proteome</keyword>
<dbReference type="InterPro" id="IPR010982">
    <property type="entry name" value="Lambda_DNA-bd_dom_sf"/>
</dbReference>
<evidence type="ECO:0000313" key="2">
    <source>
        <dbReference type="EMBL" id="RNF38776.1"/>
    </source>
</evidence>
<dbReference type="RefSeq" id="WP_123166115.1">
    <property type="nucleotide sequence ID" value="NZ_RIAX01000010.1"/>
</dbReference>
<feature type="domain" description="HTH cro/C1-type" evidence="1">
    <location>
        <begin position="37"/>
        <end position="99"/>
    </location>
</feature>
<dbReference type="EMBL" id="RIAX01000010">
    <property type="protein sequence ID" value="RNF38776.1"/>
    <property type="molecule type" value="Genomic_DNA"/>
</dbReference>
<accession>A0A3M8P529</accession>
<dbReference type="SUPFAM" id="SSF47413">
    <property type="entry name" value="lambda repressor-like DNA-binding domains"/>
    <property type="match status" value="1"/>
</dbReference>
<dbReference type="SMART" id="SM00530">
    <property type="entry name" value="HTH_XRE"/>
    <property type="match status" value="1"/>
</dbReference>
<name>A0A3M8P529_9BACL</name>
<reference evidence="2 3" key="1">
    <citation type="journal article" date="2018" name="Int. J. Syst. Evol. Microbiol.">
        <title>Planococcus salinus sp. nov., a moderately halophilic bacterium isolated from a saline-alkali soil.</title>
        <authorList>
            <person name="Gan L."/>
        </authorList>
    </citation>
    <scope>NUCLEOTIDE SEQUENCE [LARGE SCALE GENOMIC DNA]</scope>
    <source>
        <strain evidence="2 3">LCB217</strain>
    </source>
</reference>
<organism evidence="2 3">
    <name type="scientific">Planococcus salinus</name>
    <dbReference type="NCBI Taxonomy" id="1848460"/>
    <lineage>
        <taxon>Bacteria</taxon>
        <taxon>Bacillati</taxon>
        <taxon>Bacillota</taxon>
        <taxon>Bacilli</taxon>
        <taxon>Bacillales</taxon>
        <taxon>Caryophanaceae</taxon>
        <taxon>Planococcus</taxon>
    </lineage>
</organism>
<dbReference type="OrthoDB" id="9799663at2"/>
<dbReference type="Proteomes" id="UP000275473">
    <property type="component" value="Unassembled WGS sequence"/>
</dbReference>
<dbReference type="AlphaFoldDB" id="A0A3M8P529"/>